<sequence length="204" mass="21984">MRNLESVLAIIGGIAAVVVISAFGATSAGTQPYKIDYMASWVQAIGSIAAIIGALWIALRQARQQRQAELDAACITVVGMIERLRANVVDLATISTRLSVISQFDGDPNVIYGFAKKLTDLRKWSSDEELAVIPLGGRCAANLAMCRDRLHLSAIQVKQFCATEECGVPAERRAFATRLKAKLDQASQMLESAAVTCERATTLL</sequence>
<keyword evidence="1" id="KW-0472">Membrane</keyword>
<keyword evidence="1" id="KW-1133">Transmembrane helix</keyword>
<evidence type="ECO:0000313" key="2">
    <source>
        <dbReference type="EMBL" id="VWC65404.1"/>
    </source>
</evidence>
<evidence type="ECO:0000256" key="1">
    <source>
        <dbReference type="SAM" id="Phobius"/>
    </source>
</evidence>
<gene>
    <name evidence="2" type="ORF">BLA39750_00126</name>
</gene>
<evidence type="ECO:0000313" key="3">
    <source>
        <dbReference type="Proteomes" id="UP000494110"/>
    </source>
</evidence>
<dbReference type="Proteomes" id="UP000494110">
    <property type="component" value="Unassembled WGS sequence"/>
</dbReference>
<dbReference type="AlphaFoldDB" id="A0A6P2U6C1"/>
<keyword evidence="1" id="KW-0812">Transmembrane</keyword>
<proteinExistence type="predicted"/>
<organism evidence="2 3">
    <name type="scientific">Burkholderia lata (strain ATCC 17760 / DSM 23089 / LMG 22485 / NCIMB 9086 / R18194 / 383)</name>
    <dbReference type="NCBI Taxonomy" id="482957"/>
    <lineage>
        <taxon>Bacteria</taxon>
        <taxon>Pseudomonadati</taxon>
        <taxon>Pseudomonadota</taxon>
        <taxon>Betaproteobacteria</taxon>
        <taxon>Burkholderiales</taxon>
        <taxon>Burkholderiaceae</taxon>
        <taxon>Burkholderia</taxon>
        <taxon>Burkholderia cepacia complex</taxon>
    </lineage>
</organism>
<accession>A0A6P2U6C1</accession>
<feature type="transmembrane region" description="Helical" evidence="1">
    <location>
        <begin position="7"/>
        <end position="26"/>
    </location>
</feature>
<dbReference type="EMBL" id="CABVQN010000001">
    <property type="protein sequence ID" value="VWC65404.1"/>
    <property type="molecule type" value="Genomic_DNA"/>
</dbReference>
<protein>
    <submittedName>
        <fullName evidence="2">Uncharacterized protein</fullName>
    </submittedName>
</protein>
<feature type="transmembrane region" description="Helical" evidence="1">
    <location>
        <begin position="38"/>
        <end position="59"/>
    </location>
</feature>
<name>A0A6P2U6C1_BURL3</name>
<reference evidence="2 3" key="1">
    <citation type="submission" date="2019-09" db="EMBL/GenBank/DDBJ databases">
        <authorList>
            <person name="Depoorter E."/>
        </authorList>
    </citation>
    <scope>NUCLEOTIDE SEQUENCE [LARGE SCALE GENOMIC DNA]</scope>
    <source>
        <strain evidence="2">R-39750</strain>
    </source>
</reference>